<dbReference type="InterPro" id="IPR050107">
    <property type="entry name" value="ABC_carbohydrate_import_ATPase"/>
</dbReference>
<dbReference type="GO" id="GO:0005524">
    <property type="term" value="F:ATP binding"/>
    <property type="evidence" value="ECO:0007669"/>
    <property type="project" value="UniProtKB-KW"/>
</dbReference>
<evidence type="ECO:0000259" key="10">
    <source>
        <dbReference type="PROSITE" id="PS50893"/>
    </source>
</evidence>
<feature type="domain" description="ABC transporter" evidence="10">
    <location>
        <begin position="9"/>
        <end position="243"/>
    </location>
</feature>
<dbReference type="GO" id="GO:0005886">
    <property type="term" value="C:plasma membrane"/>
    <property type="evidence" value="ECO:0007669"/>
    <property type="project" value="UniProtKB-SubCell"/>
</dbReference>
<dbReference type="CDD" id="cd03216">
    <property type="entry name" value="ABC_Carb_Monos_I"/>
    <property type="match status" value="1"/>
</dbReference>
<evidence type="ECO:0000256" key="7">
    <source>
        <dbReference type="ARBA" id="ARBA00022840"/>
    </source>
</evidence>
<keyword evidence="6" id="KW-0547">Nucleotide-binding</keyword>
<dbReference type="EMBL" id="FWDM01000007">
    <property type="protein sequence ID" value="SLM10586.1"/>
    <property type="molecule type" value="Genomic_DNA"/>
</dbReference>
<name>A0A3P3XGU2_9SPIR</name>
<dbReference type="AlphaFoldDB" id="A0A3P3XGU2"/>
<evidence type="ECO:0000256" key="2">
    <source>
        <dbReference type="ARBA" id="ARBA00022448"/>
    </source>
</evidence>
<feature type="domain" description="ABC transporter" evidence="10">
    <location>
        <begin position="260"/>
        <end position="504"/>
    </location>
</feature>
<evidence type="ECO:0000256" key="3">
    <source>
        <dbReference type="ARBA" id="ARBA00022475"/>
    </source>
</evidence>
<protein>
    <submittedName>
        <fullName evidence="11">Uncharacterized ABC transporter ATP-binding protein YufO</fullName>
    </submittedName>
</protein>
<keyword evidence="2" id="KW-0813">Transport</keyword>
<evidence type="ECO:0000256" key="5">
    <source>
        <dbReference type="ARBA" id="ARBA00022737"/>
    </source>
</evidence>
<dbReference type="FunFam" id="3.40.50.300:FF:000127">
    <property type="entry name" value="Ribose import ATP-binding protein RbsA"/>
    <property type="match status" value="1"/>
</dbReference>
<dbReference type="PANTHER" id="PTHR43790">
    <property type="entry name" value="CARBOHYDRATE TRANSPORT ATP-BINDING PROTEIN MG119-RELATED"/>
    <property type="match status" value="1"/>
</dbReference>
<evidence type="ECO:0000256" key="6">
    <source>
        <dbReference type="ARBA" id="ARBA00022741"/>
    </source>
</evidence>
<keyword evidence="3" id="KW-1003">Cell membrane</keyword>
<evidence type="ECO:0000256" key="1">
    <source>
        <dbReference type="ARBA" id="ARBA00004202"/>
    </source>
</evidence>
<accession>A0A3P3XGU2</accession>
<evidence type="ECO:0000256" key="9">
    <source>
        <dbReference type="ARBA" id="ARBA00023136"/>
    </source>
</evidence>
<dbReference type="GO" id="GO:0016887">
    <property type="term" value="F:ATP hydrolysis activity"/>
    <property type="evidence" value="ECO:0007669"/>
    <property type="project" value="InterPro"/>
</dbReference>
<keyword evidence="7 11" id="KW-0067">ATP-binding</keyword>
<dbReference type="InterPro" id="IPR003439">
    <property type="entry name" value="ABC_transporter-like_ATP-bd"/>
</dbReference>
<keyword evidence="8" id="KW-1278">Translocase</keyword>
<sequence>MSETVIPKVEMRGISKSFPGVLANDCVDLMLHRSEVLALLGENGAGKSTLMNVLCGLYRPDKGEIYINGSYADIHSPRDAQKYGIGMVHQNFKLVDSMSVLENIILGLKDEPFIPDFKRVRQRLVDLAAQYHLKVDPNANIWQLSVGEQQRVEILKLLYRNAEILILDEPTAVLTPQESHELSRVVHAMKQEGKSAVFITHKMEEVMEFSDRVMVLRKGKVVAEARTADTTPKELARMMVGREVLFQIEKKPFCPGEVVLELSNIDALGDRGLLALNNVSFQLRAGEILGIAGVAGNGQRELAEVVTGLRRSTKGALRIGNKDMTNKSPLEIIRQGVAHIPQDRSSVGAVGDLSVASNLAMKQYRSRPLAAGIFLLPKRIVDLARALIEKFHIATPSPQTQVKFLSGGNVQKTILAREIGAARTVMVAVYPSRGLDVGATETVRRQLINQRDGGLGVLFFSEDLDELLQVSDRIAVLFEGRIMGIFDADKADIEQIGMLMAGMSKEATA</sequence>
<dbReference type="PANTHER" id="PTHR43790:SF4">
    <property type="entry name" value="GUANOSINE IMPORT ATP-BINDING PROTEIN NUPO"/>
    <property type="match status" value="1"/>
</dbReference>
<evidence type="ECO:0000256" key="4">
    <source>
        <dbReference type="ARBA" id="ARBA00022597"/>
    </source>
</evidence>
<dbReference type="Gene3D" id="3.40.50.300">
    <property type="entry name" value="P-loop containing nucleotide triphosphate hydrolases"/>
    <property type="match status" value="2"/>
</dbReference>
<comment type="subcellular location">
    <subcellularLocation>
        <location evidence="1">Cell membrane</location>
        <topology evidence="1">Peripheral membrane protein</topology>
    </subcellularLocation>
</comment>
<evidence type="ECO:0000256" key="8">
    <source>
        <dbReference type="ARBA" id="ARBA00022967"/>
    </source>
</evidence>
<dbReference type="InterPro" id="IPR027417">
    <property type="entry name" value="P-loop_NTPase"/>
</dbReference>
<dbReference type="SUPFAM" id="SSF52540">
    <property type="entry name" value="P-loop containing nucleoside triphosphate hydrolases"/>
    <property type="match status" value="2"/>
</dbReference>
<organism evidence="11">
    <name type="scientific">uncultured spirochete</name>
    <dbReference type="NCBI Taxonomy" id="156406"/>
    <lineage>
        <taxon>Bacteria</taxon>
        <taxon>Pseudomonadati</taxon>
        <taxon>Spirochaetota</taxon>
        <taxon>Spirochaetia</taxon>
        <taxon>Spirochaetales</taxon>
        <taxon>environmental samples</taxon>
    </lineage>
</organism>
<evidence type="ECO:0000313" key="11">
    <source>
        <dbReference type="EMBL" id="SLM10586.1"/>
    </source>
</evidence>
<gene>
    <name evidence="11" type="primary">yufO</name>
    <name evidence="11" type="ORF">SPIROBIBN47_150060</name>
</gene>
<reference evidence="11" key="1">
    <citation type="submission" date="2017-02" db="EMBL/GenBank/DDBJ databases">
        <authorList>
            <person name="Regsiter A."/>
            <person name="William W."/>
        </authorList>
    </citation>
    <scope>NUCLEOTIDE SEQUENCE</scope>
    <source>
        <strain evidence="11">Bib</strain>
    </source>
</reference>
<keyword evidence="4" id="KW-0762">Sugar transport</keyword>
<dbReference type="PROSITE" id="PS00211">
    <property type="entry name" value="ABC_TRANSPORTER_1"/>
    <property type="match status" value="1"/>
</dbReference>
<dbReference type="CDD" id="cd03215">
    <property type="entry name" value="ABC_Carb_Monos_II"/>
    <property type="match status" value="1"/>
</dbReference>
<keyword evidence="9" id="KW-0472">Membrane</keyword>
<dbReference type="SMART" id="SM00382">
    <property type="entry name" value="AAA"/>
    <property type="match status" value="1"/>
</dbReference>
<dbReference type="InterPro" id="IPR003593">
    <property type="entry name" value="AAA+_ATPase"/>
</dbReference>
<proteinExistence type="predicted"/>
<dbReference type="InterPro" id="IPR017871">
    <property type="entry name" value="ABC_transporter-like_CS"/>
</dbReference>
<keyword evidence="5" id="KW-0677">Repeat</keyword>
<dbReference type="Pfam" id="PF00005">
    <property type="entry name" value="ABC_tran"/>
    <property type="match status" value="2"/>
</dbReference>
<dbReference type="PROSITE" id="PS50893">
    <property type="entry name" value="ABC_TRANSPORTER_2"/>
    <property type="match status" value="2"/>
</dbReference>